<dbReference type="InterPro" id="IPR056924">
    <property type="entry name" value="SH3_Tf2-1"/>
</dbReference>
<dbReference type="AlphaFoldDB" id="A0AAF0ZNK8"/>
<sequence>MVLRGEAKEVVIDEEGVLRIKGRVCVPRVDDLTHTILAEAHSSRYSIHPGATKMYHDLRQHYWWSRMNSYHSSIDMAPFEALYGRRCRSPIGWFDSFEVRPWGTDLLRESLEKVKFIQEKLLAAQNMQKEYADRKVRDLEFMEGEQVLLKVSPMKGVMRFGKRGKLSPRYIGPFEVLKRVGEVAYKLALPPGLSGVHPIFHVSMLKKYHGDGNYIIRWDSVLLDENLSYEEEPVEESTWESEADMHERYPHFF</sequence>
<evidence type="ECO:0000259" key="2">
    <source>
        <dbReference type="Pfam" id="PF24626"/>
    </source>
</evidence>
<dbReference type="Pfam" id="PF24626">
    <property type="entry name" value="SH3_Tf2-1"/>
    <property type="match status" value="1"/>
</dbReference>
<feature type="non-terminal residue" evidence="3">
    <location>
        <position position="253"/>
    </location>
</feature>
<protein>
    <recommendedName>
        <fullName evidence="5">Integrase zinc-binding domain-containing protein</fullName>
    </recommendedName>
</protein>
<gene>
    <name evidence="3" type="ORF">MTR67_039422</name>
</gene>
<feature type="domain" description="Tf2-1-like SH3-like" evidence="2">
    <location>
        <begin position="144"/>
        <end position="209"/>
    </location>
</feature>
<name>A0AAF0ZNK8_SOLVR</name>
<dbReference type="Gene3D" id="1.10.340.70">
    <property type="match status" value="1"/>
</dbReference>
<organism evidence="3 4">
    <name type="scientific">Solanum verrucosum</name>
    <dbReference type="NCBI Taxonomy" id="315347"/>
    <lineage>
        <taxon>Eukaryota</taxon>
        <taxon>Viridiplantae</taxon>
        <taxon>Streptophyta</taxon>
        <taxon>Embryophyta</taxon>
        <taxon>Tracheophyta</taxon>
        <taxon>Spermatophyta</taxon>
        <taxon>Magnoliopsida</taxon>
        <taxon>eudicotyledons</taxon>
        <taxon>Gunneridae</taxon>
        <taxon>Pentapetalae</taxon>
        <taxon>asterids</taxon>
        <taxon>lamiids</taxon>
        <taxon>Solanales</taxon>
        <taxon>Solanaceae</taxon>
        <taxon>Solanoideae</taxon>
        <taxon>Solaneae</taxon>
        <taxon>Solanum</taxon>
    </lineage>
</organism>
<evidence type="ECO:0000259" key="1">
    <source>
        <dbReference type="Pfam" id="PF17921"/>
    </source>
</evidence>
<keyword evidence="4" id="KW-1185">Reference proteome</keyword>
<reference evidence="3" key="1">
    <citation type="submission" date="2023-08" db="EMBL/GenBank/DDBJ databases">
        <title>A de novo genome assembly of Solanum verrucosum Schlechtendal, a Mexican diploid species geographically isolated from the other diploid A-genome species in potato relatives.</title>
        <authorList>
            <person name="Hosaka K."/>
        </authorList>
    </citation>
    <scope>NUCLEOTIDE SEQUENCE</scope>
    <source>
        <tissue evidence="3">Young leaves</tissue>
    </source>
</reference>
<accession>A0AAF0ZNK8</accession>
<dbReference type="Proteomes" id="UP001234989">
    <property type="component" value="Chromosome 9"/>
</dbReference>
<dbReference type="PANTHER" id="PTHR46148">
    <property type="entry name" value="CHROMO DOMAIN-CONTAINING PROTEIN"/>
    <property type="match status" value="1"/>
</dbReference>
<evidence type="ECO:0008006" key="5">
    <source>
        <dbReference type="Google" id="ProtNLM"/>
    </source>
</evidence>
<proteinExistence type="predicted"/>
<dbReference type="EMBL" id="CP133620">
    <property type="protein sequence ID" value="WMV46037.1"/>
    <property type="molecule type" value="Genomic_DNA"/>
</dbReference>
<feature type="domain" description="Integrase zinc-binding" evidence="1">
    <location>
        <begin position="31"/>
        <end position="69"/>
    </location>
</feature>
<dbReference type="InterPro" id="IPR041588">
    <property type="entry name" value="Integrase_H2C2"/>
</dbReference>
<dbReference type="PANTHER" id="PTHR46148:SF60">
    <property type="entry name" value="CHROMO DOMAIN-CONTAINING PROTEIN"/>
    <property type="match status" value="1"/>
</dbReference>
<evidence type="ECO:0000313" key="4">
    <source>
        <dbReference type="Proteomes" id="UP001234989"/>
    </source>
</evidence>
<dbReference type="Pfam" id="PF17921">
    <property type="entry name" value="Integrase_H2C2"/>
    <property type="match status" value="1"/>
</dbReference>
<evidence type="ECO:0000313" key="3">
    <source>
        <dbReference type="EMBL" id="WMV46037.1"/>
    </source>
</evidence>